<gene>
    <name evidence="1" type="ORF">TAO_0900</name>
</gene>
<name>A0A1Q2SMB6_9GAMM</name>
<keyword evidence="2" id="KW-1185">Reference proteome</keyword>
<accession>A0A1Q2SMB6</accession>
<evidence type="ECO:0000313" key="1">
    <source>
        <dbReference type="EMBL" id="BAW80270.1"/>
    </source>
</evidence>
<evidence type="ECO:0000313" key="2">
    <source>
        <dbReference type="Proteomes" id="UP000243679"/>
    </source>
</evidence>
<dbReference type="AlphaFoldDB" id="A0A1Q2SMB6"/>
<reference evidence="1 2" key="1">
    <citation type="journal article" date="2017" name="ISME J.">
        <title>An acid-tolerant ammonia-oxidizing ?-proteobacterium from soil.</title>
        <authorList>
            <person name="Hayatsu M."/>
            <person name="Tago K."/>
            <person name="Uchiyama I."/>
            <person name="Toyoda A."/>
            <person name="Wang Y."/>
            <person name="Shimomura Y."/>
            <person name="Okubo T."/>
            <person name="Kurisu F."/>
            <person name="Hirono Y."/>
            <person name="Nonaka K."/>
            <person name="Akiyama H."/>
            <person name="Itoh T."/>
            <person name="Takami H."/>
        </authorList>
    </citation>
    <scope>NUCLEOTIDE SEQUENCE [LARGE SCALE GENOMIC DNA]</scope>
    <source>
        <strain evidence="1 2">TAO100</strain>
    </source>
</reference>
<protein>
    <submittedName>
        <fullName evidence="1">Uncharacterized protein</fullName>
    </submittedName>
</protein>
<dbReference type="EMBL" id="AP014836">
    <property type="protein sequence ID" value="BAW80270.1"/>
    <property type="molecule type" value="Genomic_DNA"/>
</dbReference>
<proteinExistence type="predicted"/>
<organism evidence="1 2">
    <name type="scientific">Candidatus Nitrosoglobus terrae</name>
    <dbReference type="NCBI Taxonomy" id="1630141"/>
    <lineage>
        <taxon>Bacteria</taxon>
        <taxon>Pseudomonadati</taxon>
        <taxon>Pseudomonadota</taxon>
        <taxon>Gammaproteobacteria</taxon>
        <taxon>Chromatiales</taxon>
        <taxon>Chromatiaceae</taxon>
        <taxon>Candidatus Nitrosoglobus</taxon>
    </lineage>
</organism>
<sequence>MPDGESVCKKLLGNYSLYQSYLFIETLKKDARSTALDGAWRETYCHPDPENEGGFILKGKDDTTFDIEAIIEGKYEQLAIVRYIYNSYVRIKKDGTLAGRFFEIASEQTGFTQYTVDKDGNKFNPLLKDTIDEKIKEIIKLRDENHRIRRTKPCTVMQGEIGGKTAIAFACQSYTRIMIKDDSP</sequence>
<dbReference type="Proteomes" id="UP000243679">
    <property type="component" value="Chromosome"/>
</dbReference>
<dbReference type="KEGG" id="ntt:TAO_0900"/>